<dbReference type="RefSeq" id="WP_075368694.1">
    <property type="nucleotide sequence ID" value="NZ_MSDQ01000014.1"/>
</dbReference>
<dbReference type="GO" id="GO:0046872">
    <property type="term" value="F:metal ion binding"/>
    <property type="evidence" value="ECO:0007669"/>
    <property type="project" value="UniProtKB-KW"/>
</dbReference>
<dbReference type="AlphaFoldDB" id="A0A1Q8TEB5"/>
<keyword evidence="1" id="KW-0479">Metal-binding</keyword>
<dbReference type="InterPro" id="IPR005123">
    <property type="entry name" value="Oxoglu/Fe-dep_dioxygenase_dom"/>
</dbReference>
<evidence type="ECO:0000313" key="5">
    <source>
        <dbReference type="Proteomes" id="UP000186806"/>
    </source>
</evidence>
<feature type="compositionally biased region" description="Polar residues" evidence="2">
    <location>
        <begin position="76"/>
        <end position="85"/>
    </location>
</feature>
<dbReference type="Gene3D" id="2.60.120.620">
    <property type="entry name" value="q2cbj1_9rhob like domain"/>
    <property type="match status" value="1"/>
</dbReference>
<comment type="caution">
    <text evidence="4">The sequence shown here is derived from an EMBL/GenBank/DDBJ whole genome shotgun (WGS) entry which is preliminary data.</text>
</comment>
<dbReference type="SUPFAM" id="SSF51197">
    <property type="entry name" value="Clavaminate synthase-like"/>
    <property type="match status" value="1"/>
</dbReference>
<feature type="domain" description="Fe2OG dioxygenase" evidence="3">
    <location>
        <begin position="148"/>
        <end position="257"/>
    </location>
</feature>
<sequence length="293" mass="33027">MSANAMQANDNALHGLIDLERYPIDQLDGERGRALIEECRAQLGQDGCVVLKGFVPDEALTRLERETERLSPEAHYNQTETNPYNSDGDPSLPASHPKNRFGDRTNGFVAGDRIDADTIIRQVYSDPGFQRFIASVVGMEEIHQYADPLADLVVNVLREGCQHPWHYDTNEFIVTMMTRQSHGGGRFEYAPGIRSPEGENFEGVEKVIDGDRSQIKSLDLQPGDLQVFFGRYSLHRVTPVEGDRERHTVIFAYAKEPGFIGRPERAKRIFGRMAPVHERLLEEGMQRSDSLAD</sequence>
<comment type="similarity">
    <text evidence="1">Belongs to the iron/ascorbate-dependent oxidoreductase family.</text>
</comment>
<reference evidence="4 5" key="1">
    <citation type="submission" date="2016-12" db="EMBL/GenBank/DDBJ databases">
        <title>Draft genome sequences of strains Salinicola socius SMB35, Salinicola sp. MH3R3-1 and Chromohalobacter sp. SMB17 from the Verkhnekamsk potash mining region of Russia.</title>
        <authorList>
            <person name="Mavrodi D.V."/>
            <person name="Olsson B.E."/>
            <person name="Korsakova E.S."/>
            <person name="Pyankova A."/>
            <person name="Mavrodi O.V."/>
            <person name="Plotnikova E.G."/>
        </authorList>
    </citation>
    <scope>NUCLEOTIDE SEQUENCE [LARGE SCALE GENOMIC DNA]</scope>
    <source>
        <strain evidence="4 5">SMB17</strain>
    </source>
</reference>
<keyword evidence="1" id="KW-0560">Oxidoreductase</keyword>
<gene>
    <name evidence="4" type="ORF">BTW10_06430</name>
</gene>
<keyword evidence="1" id="KW-0408">Iron</keyword>
<evidence type="ECO:0000256" key="1">
    <source>
        <dbReference type="RuleBase" id="RU003682"/>
    </source>
</evidence>
<dbReference type="InterPro" id="IPR056470">
    <property type="entry name" value="BesD/HalB-like"/>
</dbReference>
<dbReference type="STRING" id="223900.GCA_000821045_00034"/>
<keyword evidence="5" id="KW-1185">Reference proteome</keyword>
<dbReference type="Pfam" id="PF23169">
    <property type="entry name" value="HalD"/>
    <property type="match status" value="1"/>
</dbReference>
<protein>
    <recommendedName>
        <fullName evidence="3">Fe2OG dioxygenase domain-containing protein</fullName>
    </recommendedName>
</protein>
<evidence type="ECO:0000313" key="4">
    <source>
        <dbReference type="EMBL" id="OLO12023.1"/>
    </source>
</evidence>
<evidence type="ECO:0000259" key="3">
    <source>
        <dbReference type="PROSITE" id="PS51471"/>
    </source>
</evidence>
<dbReference type="GO" id="GO:0016491">
    <property type="term" value="F:oxidoreductase activity"/>
    <property type="evidence" value="ECO:0007669"/>
    <property type="project" value="UniProtKB-KW"/>
</dbReference>
<dbReference type="EMBL" id="MSDQ01000014">
    <property type="protein sequence ID" value="OLO12023.1"/>
    <property type="molecule type" value="Genomic_DNA"/>
</dbReference>
<name>A0A1Q8TEB5_9GAMM</name>
<accession>A0A1Q8TEB5</accession>
<organism evidence="4 5">
    <name type="scientific">Chromohalobacter japonicus</name>
    <dbReference type="NCBI Taxonomy" id="223900"/>
    <lineage>
        <taxon>Bacteria</taxon>
        <taxon>Pseudomonadati</taxon>
        <taxon>Pseudomonadota</taxon>
        <taxon>Gammaproteobacteria</taxon>
        <taxon>Oceanospirillales</taxon>
        <taxon>Halomonadaceae</taxon>
        <taxon>Chromohalobacter</taxon>
    </lineage>
</organism>
<proteinExistence type="inferred from homology"/>
<dbReference type="Proteomes" id="UP000186806">
    <property type="component" value="Unassembled WGS sequence"/>
</dbReference>
<feature type="region of interest" description="Disordered" evidence="2">
    <location>
        <begin position="66"/>
        <end position="100"/>
    </location>
</feature>
<evidence type="ECO:0000256" key="2">
    <source>
        <dbReference type="SAM" id="MobiDB-lite"/>
    </source>
</evidence>
<dbReference type="PROSITE" id="PS51471">
    <property type="entry name" value="FE2OG_OXY"/>
    <property type="match status" value="1"/>
</dbReference>